<gene>
    <name evidence="2" type="ORF">AGRI_11377</name>
</gene>
<dbReference type="EMBL" id="AKKU01000020">
    <property type="protein sequence ID" value="EIW88400.1"/>
    <property type="molecule type" value="Genomic_DNA"/>
</dbReference>
<protein>
    <recommendedName>
        <fullName evidence="1">Dienelactone hydrolase domain-containing protein</fullName>
    </recommendedName>
</protein>
<dbReference type="Gene3D" id="3.40.50.1820">
    <property type="entry name" value="alpha/beta hydrolase"/>
    <property type="match status" value="1"/>
</dbReference>
<feature type="domain" description="Dienelactone hydrolase" evidence="1">
    <location>
        <begin position="3"/>
        <end position="170"/>
    </location>
</feature>
<dbReference type="AlphaFoldDB" id="I9DQU9"/>
<dbReference type="RefSeq" id="WP_008985101.1">
    <property type="nucleotide sequence ID" value="NZ_AKKU01000020.1"/>
</dbReference>
<dbReference type="InterPro" id="IPR029058">
    <property type="entry name" value="AB_hydrolase_fold"/>
</dbReference>
<dbReference type="Pfam" id="PF01738">
    <property type="entry name" value="DLH"/>
    <property type="match status" value="1"/>
</dbReference>
<proteinExistence type="predicted"/>
<dbReference type="STRING" id="1195246.AGRI_11377"/>
<organism evidence="2 3">
    <name type="scientific">Alishewanella agri BL06</name>
    <dbReference type="NCBI Taxonomy" id="1195246"/>
    <lineage>
        <taxon>Bacteria</taxon>
        <taxon>Pseudomonadati</taxon>
        <taxon>Pseudomonadota</taxon>
        <taxon>Gammaproteobacteria</taxon>
        <taxon>Alteromonadales</taxon>
        <taxon>Alteromonadaceae</taxon>
        <taxon>Alishewanella</taxon>
    </lineage>
</organism>
<sequence>MRVLIVTDIFGVTASVLSLANALMAERAHVEVVDPYDGKEKSFSHEQSAYDAFLANCGHDSYFRKVQDAISSSLEELVIIGFSAGASAAWRNMESDWQSNILHFVGFYPGQIRYHLHITPKYPCTIVFPNREEHFDVNDVSGILNEIDNVQCIITDYGHGFMNPLSHQYSSIGAGAFNKVINQASKLADVATLRRLLQR</sequence>
<dbReference type="PANTHER" id="PTHR46623">
    <property type="entry name" value="CARBOXYMETHYLENEBUTENOLIDASE-RELATED"/>
    <property type="match status" value="1"/>
</dbReference>
<name>I9DQU9_9ALTE</name>
<dbReference type="eggNOG" id="COG0412">
    <property type="taxonomic scope" value="Bacteria"/>
</dbReference>
<dbReference type="Proteomes" id="UP000035062">
    <property type="component" value="Unassembled WGS sequence"/>
</dbReference>
<dbReference type="InterPro" id="IPR002925">
    <property type="entry name" value="Dienelactn_hydro"/>
</dbReference>
<comment type="caution">
    <text evidence="2">The sequence shown here is derived from an EMBL/GenBank/DDBJ whole genome shotgun (WGS) entry which is preliminary data.</text>
</comment>
<dbReference type="SUPFAM" id="SSF53474">
    <property type="entry name" value="alpha/beta-Hydrolases"/>
    <property type="match status" value="1"/>
</dbReference>
<keyword evidence="3" id="KW-1185">Reference proteome</keyword>
<dbReference type="PANTHER" id="PTHR46623:SF6">
    <property type="entry name" value="ALPHA_BETA-HYDROLASES SUPERFAMILY PROTEIN"/>
    <property type="match status" value="1"/>
</dbReference>
<reference evidence="2 3" key="1">
    <citation type="journal article" date="2012" name="J. Bacteriol.">
        <title>Genome Sequence of Pectin-Degrading Alishewanella agri, Isolated from Landfill Soil.</title>
        <authorList>
            <person name="Kim J."/>
            <person name="Jung J."/>
            <person name="Sung J.S."/>
            <person name="Chun J."/>
            <person name="Park W."/>
        </authorList>
    </citation>
    <scope>NUCLEOTIDE SEQUENCE [LARGE SCALE GENOMIC DNA]</scope>
    <source>
        <strain evidence="2 3">BL06</strain>
    </source>
</reference>
<dbReference type="GO" id="GO:0016787">
    <property type="term" value="F:hydrolase activity"/>
    <property type="evidence" value="ECO:0007669"/>
    <property type="project" value="InterPro"/>
</dbReference>
<accession>I9DQU9</accession>
<evidence type="ECO:0000313" key="3">
    <source>
        <dbReference type="Proteomes" id="UP000035062"/>
    </source>
</evidence>
<dbReference type="InterPro" id="IPR051049">
    <property type="entry name" value="Dienelactone_hydrolase-like"/>
</dbReference>
<evidence type="ECO:0000313" key="2">
    <source>
        <dbReference type="EMBL" id="EIW88400.1"/>
    </source>
</evidence>
<evidence type="ECO:0000259" key="1">
    <source>
        <dbReference type="Pfam" id="PF01738"/>
    </source>
</evidence>